<dbReference type="InterPro" id="IPR003598">
    <property type="entry name" value="Ig_sub2"/>
</dbReference>
<evidence type="ECO:0000256" key="3">
    <source>
        <dbReference type="ARBA" id="ARBA00022692"/>
    </source>
</evidence>
<dbReference type="PROSITE" id="PS50835">
    <property type="entry name" value="IG_LIKE"/>
    <property type="match status" value="2"/>
</dbReference>
<keyword evidence="2" id="KW-1003">Cell membrane</keyword>
<evidence type="ECO:0000256" key="5">
    <source>
        <dbReference type="ARBA" id="ARBA00022989"/>
    </source>
</evidence>
<dbReference type="InterPro" id="IPR007110">
    <property type="entry name" value="Ig-like_dom"/>
</dbReference>
<dbReference type="GO" id="GO:0031295">
    <property type="term" value="P:T cell costimulation"/>
    <property type="evidence" value="ECO:0007669"/>
    <property type="project" value="TreeGrafter"/>
</dbReference>
<protein>
    <recommendedName>
        <fullName evidence="12">Ig-like domain-containing protein</fullName>
    </recommendedName>
</protein>
<evidence type="ECO:0000313" key="13">
    <source>
        <dbReference type="EMBL" id="CAB1416776.1"/>
    </source>
</evidence>
<dbReference type="InterPro" id="IPR003599">
    <property type="entry name" value="Ig_sub"/>
</dbReference>
<keyword evidence="10" id="KW-0393">Immunoglobulin domain</keyword>
<dbReference type="Proteomes" id="UP001153269">
    <property type="component" value="Unassembled WGS sequence"/>
</dbReference>
<dbReference type="PANTHER" id="PTHR25466">
    <property type="entry name" value="T-LYMPHOCYTE ACTIVATION ANTIGEN"/>
    <property type="match status" value="1"/>
</dbReference>
<feature type="domain" description="Ig-like" evidence="12">
    <location>
        <begin position="6"/>
        <end position="112"/>
    </location>
</feature>
<keyword evidence="6" id="KW-0472">Membrane</keyword>
<dbReference type="InterPro" id="IPR013783">
    <property type="entry name" value="Ig-like_fold"/>
</dbReference>
<dbReference type="SMART" id="SM00409">
    <property type="entry name" value="IG"/>
    <property type="match status" value="2"/>
</dbReference>
<evidence type="ECO:0000256" key="7">
    <source>
        <dbReference type="ARBA" id="ARBA00023157"/>
    </source>
</evidence>
<evidence type="ECO:0000256" key="11">
    <source>
        <dbReference type="SAM" id="SignalP"/>
    </source>
</evidence>
<feature type="signal peptide" evidence="11">
    <location>
        <begin position="1"/>
        <end position="23"/>
    </location>
</feature>
<keyword evidence="14" id="KW-1185">Reference proteome</keyword>
<evidence type="ECO:0000256" key="2">
    <source>
        <dbReference type="ARBA" id="ARBA00022475"/>
    </source>
</evidence>
<keyword evidence="8" id="KW-0675">Receptor</keyword>
<evidence type="ECO:0000256" key="1">
    <source>
        <dbReference type="ARBA" id="ARBA00004251"/>
    </source>
</evidence>
<dbReference type="InterPro" id="IPR013106">
    <property type="entry name" value="Ig_V-set"/>
</dbReference>
<dbReference type="GO" id="GO:0042102">
    <property type="term" value="P:positive regulation of T cell proliferation"/>
    <property type="evidence" value="ECO:0007669"/>
    <property type="project" value="TreeGrafter"/>
</dbReference>
<evidence type="ECO:0000256" key="6">
    <source>
        <dbReference type="ARBA" id="ARBA00023136"/>
    </source>
</evidence>
<dbReference type="Gene3D" id="2.60.40.10">
    <property type="entry name" value="Immunoglobulins"/>
    <property type="match status" value="2"/>
</dbReference>
<dbReference type="GO" id="GO:0009897">
    <property type="term" value="C:external side of plasma membrane"/>
    <property type="evidence" value="ECO:0007669"/>
    <property type="project" value="TreeGrafter"/>
</dbReference>
<dbReference type="GO" id="GO:0006955">
    <property type="term" value="P:immune response"/>
    <property type="evidence" value="ECO:0007669"/>
    <property type="project" value="TreeGrafter"/>
</dbReference>
<organism evidence="13 14">
    <name type="scientific">Pleuronectes platessa</name>
    <name type="common">European plaice</name>
    <dbReference type="NCBI Taxonomy" id="8262"/>
    <lineage>
        <taxon>Eukaryota</taxon>
        <taxon>Metazoa</taxon>
        <taxon>Chordata</taxon>
        <taxon>Craniata</taxon>
        <taxon>Vertebrata</taxon>
        <taxon>Euteleostomi</taxon>
        <taxon>Actinopterygii</taxon>
        <taxon>Neopterygii</taxon>
        <taxon>Teleostei</taxon>
        <taxon>Neoteleostei</taxon>
        <taxon>Acanthomorphata</taxon>
        <taxon>Carangaria</taxon>
        <taxon>Pleuronectiformes</taxon>
        <taxon>Pleuronectoidei</taxon>
        <taxon>Pleuronectidae</taxon>
        <taxon>Pleuronectes</taxon>
    </lineage>
</organism>
<dbReference type="SUPFAM" id="SSF48726">
    <property type="entry name" value="Immunoglobulin"/>
    <property type="match status" value="2"/>
</dbReference>
<dbReference type="GO" id="GO:0042130">
    <property type="term" value="P:negative regulation of T cell proliferation"/>
    <property type="evidence" value="ECO:0007669"/>
    <property type="project" value="TreeGrafter"/>
</dbReference>
<keyword evidence="3" id="KW-0812">Transmembrane</keyword>
<comment type="caution">
    <text evidence="13">The sequence shown here is derived from an EMBL/GenBank/DDBJ whole genome shotgun (WGS) entry which is preliminary data.</text>
</comment>
<keyword evidence="4 11" id="KW-0732">Signal</keyword>
<dbReference type="GO" id="GO:0071222">
    <property type="term" value="P:cellular response to lipopolysaccharide"/>
    <property type="evidence" value="ECO:0007669"/>
    <property type="project" value="TreeGrafter"/>
</dbReference>
<name>A0A9N7Y8N4_PLEPL</name>
<comment type="subcellular location">
    <subcellularLocation>
        <location evidence="1">Cell membrane</location>
        <topology evidence="1">Single-pass type I membrane protein</topology>
    </subcellularLocation>
</comment>
<evidence type="ECO:0000313" key="14">
    <source>
        <dbReference type="Proteomes" id="UP001153269"/>
    </source>
</evidence>
<reference evidence="13" key="1">
    <citation type="submission" date="2020-03" db="EMBL/GenBank/DDBJ databases">
        <authorList>
            <person name="Weist P."/>
        </authorList>
    </citation>
    <scope>NUCLEOTIDE SEQUENCE</scope>
</reference>
<dbReference type="AlphaFoldDB" id="A0A9N7Y8N4"/>
<dbReference type="Pfam" id="PF07686">
    <property type="entry name" value="V-set"/>
    <property type="match status" value="1"/>
</dbReference>
<dbReference type="InterPro" id="IPR051713">
    <property type="entry name" value="T-cell_Activation_Regulation"/>
</dbReference>
<evidence type="ECO:0000259" key="12">
    <source>
        <dbReference type="PROSITE" id="PS50835"/>
    </source>
</evidence>
<evidence type="ECO:0000256" key="9">
    <source>
        <dbReference type="ARBA" id="ARBA00023180"/>
    </source>
</evidence>
<keyword evidence="9" id="KW-0325">Glycoprotein</keyword>
<feature type="chain" id="PRO_5040124521" description="Ig-like domain-containing protein" evidence="11">
    <location>
        <begin position="24"/>
        <end position="312"/>
    </location>
</feature>
<keyword evidence="5" id="KW-1133">Transmembrane helix</keyword>
<dbReference type="EMBL" id="CADEAL010000225">
    <property type="protein sequence ID" value="CAB1416776.1"/>
    <property type="molecule type" value="Genomic_DNA"/>
</dbReference>
<dbReference type="InterPro" id="IPR013151">
    <property type="entry name" value="Immunoglobulin_dom"/>
</dbReference>
<feature type="domain" description="Ig-like" evidence="12">
    <location>
        <begin position="124"/>
        <end position="212"/>
    </location>
</feature>
<evidence type="ECO:0000256" key="10">
    <source>
        <dbReference type="ARBA" id="ARBA00023319"/>
    </source>
</evidence>
<sequence>MAAFSPQCLLLSGLAMMVSDCRADSLLTVTAFREEDATLPCVKAITTDPKSGYRFRWMKHSADTGRMEDVLTWPPKSQVAKRVKWEEDEEGQMSLLLTNVQKSDEGLYSCEMCQGWDCTLVKNTSLVVKDCKVLPALKATPSTPIRLNCPVAETSRPQKISWFLVKGGEPLSLPSDRVQVNLISLVILSVREGDTGWYRCSYTDQQTQRCFDMKIQVQDAVEVTPSPVTAAPTQQALTKTEPLSEKVIGVLIYCCRDTQRLPQQTQSSPAAGILMQSDYIYETMPCSDDPLNQRVNSIYHQYDNETPMTFHY</sequence>
<evidence type="ECO:0000256" key="8">
    <source>
        <dbReference type="ARBA" id="ARBA00023170"/>
    </source>
</evidence>
<evidence type="ECO:0000256" key="4">
    <source>
        <dbReference type="ARBA" id="ARBA00022729"/>
    </source>
</evidence>
<dbReference type="SMART" id="SM00408">
    <property type="entry name" value="IGc2"/>
    <property type="match status" value="2"/>
</dbReference>
<accession>A0A9N7Y8N4</accession>
<dbReference type="GO" id="GO:0007166">
    <property type="term" value="P:cell surface receptor signaling pathway"/>
    <property type="evidence" value="ECO:0007669"/>
    <property type="project" value="TreeGrafter"/>
</dbReference>
<proteinExistence type="predicted"/>
<dbReference type="InterPro" id="IPR036179">
    <property type="entry name" value="Ig-like_dom_sf"/>
</dbReference>
<gene>
    <name evidence="13" type="ORF">PLEPLA_LOCUS4567</name>
</gene>
<dbReference type="Pfam" id="PF00047">
    <property type="entry name" value="ig"/>
    <property type="match status" value="1"/>
</dbReference>
<dbReference type="PANTHER" id="PTHR25466:SF9">
    <property type="entry name" value="FIBRONECTIN TYPE-III DOMAIN-CONTAINING PROTEIN"/>
    <property type="match status" value="1"/>
</dbReference>
<keyword evidence="7" id="KW-1015">Disulfide bond</keyword>